<evidence type="ECO:0000256" key="1">
    <source>
        <dbReference type="ARBA" id="ARBA00010148"/>
    </source>
</evidence>
<dbReference type="SUPFAM" id="SSF159468">
    <property type="entry name" value="AtpF-like"/>
    <property type="match status" value="1"/>
</dbReference>
<dbReference type="Gene3D" id="3.40.50.10580">
    <property type="entry name" value="ATPase, V1 complex, subunit F"/>
    <property type="match status" value="1"/>
</dbReference>
<proteinExistence type="inferred from homology"/>
<dbReference type="Proteomes" id="UP000009375">
    <property type="component" value="Unassembled WGS sequence"/>
</dbReference>
<dbReference type="InterPro" id="IPR036906">
    <property type="entry name" value="ATPase_V1_fsu_sf"/>
</dbReference>
<gene>
    <name evidence="4" type="ORF">BJBARM4_0087</name>
</gene>
<keyword evidence="3" id="KW-0406">Ion transport</keyword>
<dbReference type="Pfam" id="PF01990">
    <property type="entry name" value="ATP-synt_F"/>
    <property type="match status" value="1"/>
</dbReference>
<dbReference type="AlphaFoldDB" id="D2EEE8"/>
<evidence type="ECO:0000256" key="3">
    <source>
        <dbReference type="ARBA" id="ARBA00023065"/>
    </source>
</evidence>
<evidence type="ECO:0000313" key="4">
    <source>
        <dbReference type="EMBL" id="EEZ93166.1"/>
    </source>
</evidence>
<organism evidence="4 5">
    <name type="scientific">Candidatus Parvarchaeum acidiphilum ARMAN-4</name>
    <dbReference type="NCBI Taxonomy" id="662760"/>
    <lineage>
        <taxon>Archaea</taxon>
        <taxon>Candidatus Parvarchaeota</taxon>
        <taxon>Candidatus Parvarchaeum</taxon>
    </lineage>
</organism>
<comment type="similarity">
    <text evidence="1">Belongs to the V-ATPase F subunit family.</text>
</comment>
<dbReference type="EMBL" id="GG730040">
    <property type="protein sequence ID" value="EEZ93166.1"/>
    <property type="molecule type" value="Genomic_DNA"/>
</dbReference>
<accession>D2EEE8</accession>
<keyword evidence="2" id="KW-0813">Transport</keyword>
<evidence type="ECO:0000313" key="5">
    <source>
        <dbReference type="Proteomes" id="UP000009375"/>
    </source>
</evidence>
<name>D2EEE8_PARA4</name>
<evidence type="ECO:0000256" key="2">
    <source>
        <dbReference type="ARBA" id="ARBA00022448"/>
    </source>
</evidence>
<dbReference type="GO" id="GO:0046961">
    <property type="term" value="F:proton-transporting ATPase activity, rotational mechanism"/>
    <property type="evidence" value="ECO:0007669"/>
    <property type="project" value="InterPro"/>
</dbReference>
<reference evidence="4 5" key="1">
    <citation type="journal article" date="2010" name="Proc. Natl. Acad. Sci. U.S.A.">
        <title>Enigmatic, ultrasmall, uncultivated Archaea.</title>
        <authorList>
            <person name="Baker B.J."/>
            <person name="Comolli L.R."/>
            <person name="Dick G.J."/>
            <person name="Hauser L.J."/>
            <person name="Hyatt D."/>
            <person name="Dill B.D."/>
            <person name="Land M.L."/>
            <person name="Verberkmoes N.C."/>
            <person name="Hettich R.L."/>
            <person name="Banfield J.F."/>
        </authorList>
    </citation>
    <scope>NUCLEOTIDE SEQUENCE [LARGE SCALE GENOMIC DNA]</scope>
</reference>
<sequence>MEFKRIIFVGDRRDSLGLKLAGIESSIDLSGKEALTEVIKLIKSKEYNLIIAEEDIKDYADQNERNLLDLSVDPLVLFIPSQETQENKESLESLAKRVLGVDITKLK</sequence>
<protein>
    <submittedName>
        <fullName evidence="4">V-type ATP synthase subunit F</fullName>
    </submittedName>
</protein>
<dbReference type="InterPro" id="IPR008218">
    <property type="entry name" value="ATPase_V1-cplx_f_g_su"/>
</dbReference>